<feature type="transmembrane region" description="Helical" evidence="5">
    <location>
        <begin position="90"/>
        <end position="109"/>
    </location>
</feature>
<dbReference type="AlphaFoldDB" id="A0ABD3J011"/>
<dbReference type="GO" id="GO:0008137">
    <property type="term" value="F:NADH dehydrogenase (ubiquinone) activity"/>
    <property type="evidence" value="ECO:0007669"/>
    <property type="project" value="UniProtKB-EC"/>
</dbReference>
<dbReference type="EC" id="7.1.1.2" evidence="1"/>
<gene>
    <name evidence="6" type="ORF">ACJRO7_004780</name>
</gene>
<evidence type="ECO:0000256" key="2">
    <source>
        <dbReference type="ARBA" id="ARBA00021006"/>
    </source>
</evidence>
<dbReference type="Proteomes" id="UP001634007">
    <property type="component" value="Unassembled WGS sequence"/>
</dbReference>
<evidence type="ECO:0000313" key="7">
    <source>
        <dbReference type="Proteomes" id="UP001634007"/>
    </source>
</evidence>
<protein>
    <recommendedName>
        <fullName evidence="2">NADH-ubiquinone oxidoreductase chain 4</fullName>
        <ecNumber evidence="1">7.1.1.2</ecNumber>
    </recommendedName>
    <alternativeName>
        <fullName evidence="4">NADH dehydrogenase subunit 4</fullName>
    </alternativeName>
</protein>
<dbReference type="InterPro" id="IPR003918">
    <property type="entry name" value="NADH_UbQ_OxRdtase"/>
</dbReference>
<dbReference type="EMBL" id="JBJKBG010000010">
    <property type="protein sequence ID" value="KAL3719849.1"/>
    <property type="molecule type" value="Genomic_DNA"/>
</dbReference>
<sequence>MLVLLLLLFIFLYSTIPWMQFDFSMAKSQFVENGVSLFFMKLLFVFFIPICILVGWSCMKNYRKEYITAVLIREFIMIAGFRMLDPLLFYVLPTCQSLCCVELSIFNLLV</sequence>
<feature type="transmembrane region" description="Helical" evidence="5">
    <location>
        <begin position="38"/>
        <end position="59"/>
    </location>
</feature>
<evidence type="ECO:0000256" key="5">
    <source>
        <dbReference type="SAM" id="Phobius"/>
    </source>
</evidence>
<keyword evidence="5" id="KW-1133">Transmembrane helix</keyword>
<evidence type="ECO:0000256" key="3">
    <source>
        <dbReference type="ARBA" id="ARBA00023075"/>
    </source>
</evidence>
<proteinExistence type="predicted"/>
<keyword evidence="5" id="KW-0812">Transmembrane</keyword>
<keyword evidence="3" id="KW-0830">Ubiquinone</keyword>
<comment type="caution">
    <text evidence="6">The sequence shown here is derived from an EMBL/GenBank/DDBJ whole genome shotgun (WGS) entry which is preliminary data.</text>
</comment>
<dbReference type="PANTHER" id="PTHR43507">
    <property type="entry name" value="NADH-UBIQUINONE OXIDOREDUCTASE CHAIN 4"/>
    <property type="match status" value="1"/>
</dbReference>
<organism evidence="6 7">
    <name type="scientific">Eucalyptus globulus</name>
    <name type="common">Tasmanian blue gum</name>
    <dbReference type="NCBI Taxonomy" id="34317"/>
    <lineage>
        <taxon>Eukaryota</taxon>
        <taxon>Viridiplantae</taxon>
        <taxon>Streptophyta</taxon>
        <taxon>Embryophyta</taxon>
        <taxon>Tracheophyta</taxon>
        <taxon>Spermatophyta</taxon>
        <taxon>Magnoliopsida</taxon>
        <taxon>eudicotyledons</taxon>
        <taxon>Gunneridae</taxon>
        <taxon>Pentapetalae</taxon>
        <taxon>rosids</taxon>
        <taxon>malvids</taxon>
        <taxon>Myrtales</taxon>
        <taxon>Myrtaceae</taxon>
        <taxon>Myrtoideae</taxon>
        <taxon>Eucalypteae</taxon>
        <taxon>Eucalyptus</taxon>
    </lineage>
</organism>
<keyword evidence="7" id="KW-1185">Reference proteome</keyword>
<reference evidence="6 7" key="1">
    <citation type="submission" date="2024-11" db="EMBL/GenBank/DDBJ databases">
        <title>Chromosome-level genome assembly of Eucalyptus globulus Labill. provides insights into its genome evolution.</title>
        <authorList>
            <person name="Li X."/>
        </authorList>
    </citation>
    <scope>NUCLEOTIDE SEQUENCE [LARGE SCALE GENOMIC DNA]</scope>
    <source>
        <strain evidence="6">CL2024</strain>
        <tissue evidence="6">Fresh tender leaves</tissue>
    </source>
</reference>
<keyword evidence="5" id="KW-0472">Membrane</keyword>
<name>A0ABD3J011_EUCGL</name>
<dbReference type="PANTHER" id="PTHR43507:SF1">
    <property type="entry name" value="NADH-UBIQUINONE OXIDOREDUCTASE CHAIN 4"/>
    <property type="match status" value="1"/>
</dbReference>
<evidence type="ECO:0000256" key="1">
    <source>
        <dbReference type="ARBA" id="ARBA00012944"/>
    </source>
</evidence>
<evidence type="ECO:0000313" key="6">
    <source>
        <dbReference type="EMBL" id="KAL3719849.1"/>
    </source>
</evidence>
<evidence type="ECO:0000256" key="4">
    <source>
        <dbReference type="ARBA" id="ARBA00031025"/>
    </source>
</evidence>
<accession>A0ABD3J011</accession>